<feature type="signal peptide" evidence="1">
    <location>
        <begin position="1"/>
        <end position="28"/>
    </location>
</feature>
<protein>
    <submittedName>
        <fullName evidence="2">Uncharacterized protein</fullName>
    </submittedName>
</protein>
<organism evidence="2 3">
    <name type="scientific">Candidatus Amphirhobacter heronislandensis</name>
    <dbReference type="NCBI Taxonomy" id="1732024"/>
    <lineage>
        <taxon>Bacteria</taxon>
        <taxon>Pseudomonadati</taxon>
        <taxon>Pseudomonadota</taxon>
        <taxon>Gammaproteobacteria</taxon>
        <taxon>Candidatus Tethybacterales</taxon>
        <taxon>Candidatus Tethybacteraceae</taxon>
        <taxon>Candidatus Amphirhobacter</taxon>
    </lineage>
</organism>
<dbReference type="Proteomes" id="UP000604381">
    <property type="component" value="Unassembled WGS sequence"/>
</dbReference>
<accession>A0A930Y2P0</accession>
<sequence>MSRNLAARAAAAVALAAFGLALAPASEAQRTIDYSSRSINCEFLGVEYERIKQANADGIPREGAWITILRVVTFPMAARPISAATWPSSRPRCAA</sequence>
<reference evidence="2" key="1">
    <citation type="submission" date="2020-10" db="EMBL/GenBank/DDBJ databases">
        <title>An improved Amphimedon queenslandica hologenome assembly reveals how three proteobacterial symbionts can extend the metabolic phenotypic of their marine sponge host.</title>
        <authorList>
            <person name="Degnan B."/>
            <person name="Degnan S."/>
            <person name="Xiang X."/>
        </authorList>
    </citation>
    <scope>NUCLEOTIDE SEQUENCE</scope>
    <source>
        <strain evidence="2">AqS2</strain>
    </source>
</reference>
<evidence type="ECO:0000313" key="2">
    <source>
        <dbReference type="EMBL" id="MBF2735101.1"/>
    </source>
</evidence>
<comment type="caution">
    <text evidence="2">The sequence shown here is derived from an EMBL/GenBank/DDBJ whole genome shotgun (WGS) entry which is preliminary data.</text>
</comment>
<feature type="chain" id="PRO_5037495725" evidence="1">
    <location>
        <begin position="29"/>
        <end position="95"/>
    </location>
</feature>
<dbReference type="EMBL" id="JADHEI010000033">
    <property type="protein sequence ID" value="MBF2735101.1"/>
    <property type="molecule type" value="Genomic_DNA"/>
</dbReference>
<proteinExistence type="predicted"/>
<dbReference type="AlphaFoldDB" id="A0A930Y2P0"/>
<gene>
    <name evidence="2" type="ORF">ISN26_03315</name>
</gene>
<evidence type="ECO:0000256" key="1">
    <source>
        <dbReference type="SAM" id="SignalP"/>
    </source>
</evidence>
<evidence type="ECO:0000313" key="3">
    <source>
        <dbReference type="Proteomes" id="UP000604381"/>
    </source>
</evidence>
<name>A0A930Y2P0_9GAMM</name>
<keyword evidence="1" id="KW-0732">Signal</keyword>
<keyword evidence="3" id="KW-1185">Reference proteome</keyword>